<dbReference type="GO" id="GO:0015074">
    <property type="term" value="P:DNA integration"/>
    <property type="evidence" value="ECO:0007669"/>
    <property type="project" value="UniProtKB-KW"/>
</dbReference>
<comment type="caution">
    <text evidence="17">The sequence shown here is derived from an EMBL/GenBank/DDBJ whole genome shotgun (WGS) entry which is preliminary data.</text>
</comment>
<evidence type="ECO:0000256" key="1">
    <source>
        <dbReference type="ARBA" id="ARBA00022578"/>
    </source>
</evidence>
<dbReference type="OrthoDB" id="3243429at2759"/>
<dbReference type="InterPro" id="IPR057670">
    <property type="entry name" value="SH3_retrovirus"/>
</dbReference>
<evidence type="ECO:0000256" key="10">
    <source>
        <dbReference type="ARBA" id="ARBA00022918"/>
    </source>
</evidence>
<evidence type="ECO:0000256" key="8">
    <source>
        <dbReference type="ARBA" id="ARBA00022884"/>
    </source>
</evidence>
<dbReference type="PROSITE" id="PS50994">
    <property type="entry name" value="INTEGRASE"/>
    <property type="match status" value="1"/>
</dbReference>
<keyword evidence="11" id="KW-0808">Transferase</keyword>
<dbReference type="InterPro" id="IPR039537">
    <property type="entry name" value="Retrotran_Ty1/copia-like"/>
</dbReference>
<evidence type="ECO:0000256" key="12">
    <source>
        <dbReference type="ARBA" id="ARBA00023172"/>
    </source>
</evidence>
<dbReference type="InterPro" id="IPR012337">
    <property type="entry name" value="RNaseH-like_sf"/>
</dbReference>
<dbReference type="GO" id="GO:0016787">
    <property type="term" value="F:hydrolase activity"/>
    <property type="evidence" value="ECO:0007669"/>
    <property type="project" value="UniProtKB-KW"/>
</dbReference>
<keyword evidence="9" id="KW-0229">DNA integration</keyword>
<dbReference type="GO" id="GO:0005634">
    <property type="term" value="C:nucleus"/>
    <property type="evidence" value="ECO:0007669"/>
    <property type="project" value="UniProtKB-ARBA"/>
</dbReference>
<dbReference type="Proteomes" id="UP000765509">
    <property type="component" value="Unassembled WGS sequence"/>
</dbReference>
<dbReference type="GO" id="GO:0003723">
    <property type="term" value="F:RNA binding"/>
    <property type="evidence" value="ECO:0007669"/>
    <property type="project" value="UniProtKB-KW"/>
</dbReference>
<name>A0A9Q3H4G8_9BASI</name>
<keyword evidence="4" id="KW-0479">Metal-binding</keyword>
<feature type="domain" description="Integrase catalytic" evidence="16">
    <location>
        <begin position="1"/>
        <end position="94"/>
    </location>
</feature>
<keyword evidence="12" id="KW-0233">DNA recombination</keyword>
<dbReference type="GO" id="GO:0032196">
    <property type="term" value="P:transposition"/>
    <property type="evidence" value="ECO:0007669"/>
    <property type="project" value="UniProtKB-KW"/>
</dbReference>
<dbReference type="GO" id="GO:0003887">
    <property type="term" value="F:DNA-directed DNA polymerase activity"/>
    <property type="evidence" value="ECO:0007669"/>
    <property type="project" value="UniProtKB-KW"/>
</dbReference>
<evidence type="ECO:0000256" key="6">
    <source>
        <dbReference type="ARBA" id="ARBA00022801"/>
    </source>
</evidence>
<dbReference type="GO" id="GO:0046872">
    <property type="term" value="F:metal ion binding"/>
    <property type="evidence" value="ECO:0007669"/>
    <property type="project" value="UniProtKB-KW"/>
</dbReference>
<evidence type="ECO:0000256" key="3">
    <source>
        <dbReference type="ARBA" id="ARBA00022722"/>
    </source>
</evidence>
<evidence type="ECO:0000259" key="16">
    <source>
        <dbReference type="PROSITE" id="PS50994"/>
    </source>
</evidence>
<dbReference type="GO" id="GO:0003964">
    <property type="term" value="F:RNA-directed DNA polymerase activity"/>
    <property type="evidence" value="ECO:0007669"/>
    <property type="project" value="UniProtKB-KW"/>
</dbReference>
<evidence type="ECO:0000256" key="9">
    <source>
        <dbReference type="ARBA" id="ARBA00022908"/>
    </source>
</evidence>
<dbReference type="GO" id="GO:0004519">
    <property type="term" value="F:endonuclease activity"/>
    <property type="evidence" value="ECO:0007669"/>
    <property type="project" value="UniProtKB-KW"/>
</dbReference>
<dbReference type="SUPFAM" id="SSF53098">
    <property type="entry name" value="Ribonuclease H-like"/>
    <property type="match status" value="1"/>
</dbReference>
<evidence type="ECO:0000256" key="5">
    <source>
        <dbReference type="ARBA" id="ARBA00022759"/>
    </source>
</evidence>
<evidence type="ECO:0000256" key="7">
    <source>
        <dbReference type="ARBA" id="ARBA00022842"/>
    </source>
</evidence>
<dbReference type="GO" id="GO:0006310">
    <property type="term" value="P:DNA recombination"/>
    <property type="evidence" value="ECO:0007669"/>
    <property type="project" value="UniProtKB-KW"/>
</dbReference>
<comment type="catalytic activity">
    <reaction evidence="13">
        <text>DNA(n) + a 2'-deoxyribonucleoside 5'-triphosphate = DNA(n+1) + diphosphate</text>
        <dbReference type="Rhea" id="RHEA:22508"/>
        <dbReference type="Rhea" id="RHEA-COMP:17339"/>
        <dbReference type="Rhea" id="RHEA-COMP:17340"/>
        <dbReference type="ChEBI" id="CHEBI:33019"/>
        <dbReference type="ChEBI" id="CHEBI:61560"/>
        <dbReference type="ChEBI" id="CHEBI:173112"/>
        <dbReference type="EC" id="2.7.7.49"/>
    </reaction>
</comment>
<dbReference type="InterPro" id="IPR036397">
    <property type="entry name" value="RNaseH_sf"/>
</dbReference>
<keyword evidence="5" id="KW-0255">Endonuclease</keyword>
<dbReference type="Pfam" id="PF25597">
    <property type="entry name" value="SH3_retrovirus"/>
    <property type="match status" value="1"/>
</dbReference>
<keyword evidence="6" id="KW-0378">Hydrolase</keyword>
<organism evidence="17 18">
    <name type="scientific">Austropuccinia psidii MF-1</name>
    <dbReference type="NCBI Taxonomy" id="1389203"/>
    <lineage>
        <taxon>Eukaryota</taxon>
        <taxon>Fungi</taxon>
        <taxon>Dikarya</taxon>
        <taxon>Basidiomycota</taxon>
        <taxon>Pucciniomycotina</taxon>
        <taxon>Pucciniomycetes</taxon>
        <taxon>Pucciniales</taxon>
        <taxon>Sphaerophragmiaceae</taxon>
        <taxon>Austropuccinia</taxon>
    </lineage>
</organism>
<evidence type="ECO:0000256" key="14">
    <source>
        <dbReference type="ARBA" id="ARBA00049244"/>
    </source>
</evidence>
<dbReference type="Gene3D" id="3.30.420.10">
    <property type="entry name" value="Ribonuclease H-like superfamily/Ribonuclease H"/>
    <property type="match status" value="1"/>
</dbReference>
<keyword evidence="11" id="KW-0239">DNA-directed DNA polymerase</keyword>
<evidence type="ECO:0000313" key="18">
    <source>
        <dbReference type="Proteomes" id="UP000765509"/>
    </source>
</evidence>
<sequence>MDGGAEFVNQNFKDLANRCGVTHNVAPPYTPKHNGFTKRANRMILDKARCLFLNSNLPNKYFAEEVSTATFLNDVIPIPPRNNYSPYYLCLKISPKIKKIRSFECKVIFKISKNRKNWKLGQVSETGILLGFENESYHILKIRDKKVYSSRHLVLFENEFPSLSENKKSDSSSSYPSWNKFNKD</sequence>
<evidence type="ECO:0000256" key="4">
    <source>
        <dbReference type="ARBA" id="ARBA00022723"/>
    </source>
</evidence>
<feature type="region of interest" description="Disordered" evidence="15">
    <location>
        <begin position="163"/>
        <end position="184"/>
    </location>
</feature>
<gene>
    <name evidence="17" type="ORF">O181_028710</name>
</gene>
<protein>
    <recommendedName>
        <fullName evidence="16">Integrase catalytic domain-containing protein</fullName>
    </recommendedName>
</protein>
<dbReference type="PANTHER" id="PTHR42648:SF11">
    <property type="entry name" value="TRANSPOSON TY4-P GAG-POL POLYPROTEIN"/>
    <property type="match status" value="1"/>
</dbReference>
<keyword evidence="10" id="KW-0695">RNA-directed DNA polymerase</keyword>
<keyword evidence="18" id="KW-1185">Reference proteome</keyword>
<accession>A0A9Q3H4G8</accession>
<proteinExistence type="predicted"/>
<keyword evidence="3" id="KW-0540">Nuclease</keyword>
<evidence type="ECO:0000256" key="11">
    <source>
        <dbReference type="ARBA" id="ARBA00022932"/>
    </source>
</evidence>
<keyword evidence="7" id="KW-0460">Magnesium</keyword>
<dbReference type="EMBL" id="AVOT02009881">
    <property type="protein sequence ID" value="MBW0488995.1"/>
    <property type="molecule type" value="Genomic_DNA"/>
</dbReference>
<evidence type="ECO:0000256" key="15">
    <source>
        <dbReference type="SAM" id="MobiDB-lite"/>
    </source>
</evidence>
<dbReference type="PANTHER" id="PTHR42648">
    <property type="entry name" value="TRANSPOSASE, PUTATIVE-RELATED"/>
    <property type="match status" value="1"/>
</dbReference>
<keyword evidence="2" id="KW-0548">Nucleotidyltransferase</keyword>
<evidence type="ECO:0000313" key="17">
    <source>
        <dbReference type="EMBL" id="MBW0488995.1"/>
    </source>
</evidence>
<dbReference type="AlphaFoldDB" id="A0A9Q3H4G8"/>
<dbReference type="InterPro" id="IPR001584">
    <property type="entry name" value="Integrase_cat-core"/>
</dbReference>
<keyword evidence="1" id="KW-0815">Transposition</keyword>
<evidence type="ECO:0000256" key="2">
    <source>
        <dbReference type="ARBA" id="ARBA00022695"/>
    </source>
</evidence>
<comment type="catalytic activity">
    <reaction evidence="14">
        <text>DNA(n) + a 2'-deoxyribonucleoside 5'-triphosphate = DNA(n+1) + diphosphate</text>
        <dbReference type="Rhea" id="RHEA:22508"/>
        <dbReference type="Rhea" id="RHEA-COMP:17339"/>
        <dbReference type="Rhea" id="RHEA-COMP:17340"/>
        <dbReference type="ChEBI" id="CHEBI:33019"/>
        <dbReference type="ChEBI" id="CHEBI:61560"/>
        <dbReference type="ChEBI" id="CHEBI:173112"/>
        <dbReference type="EC" id="2.7.7.7"/>
    </reaction>
</comment>
<reference evidence="17" key="1">
    <citation type="submission" date="2021-03" db="EMBL/GenBank/DDBJ databases">
        <title>Draft genome sequence of rust myrtle Austropuccinia psidii MF-1, a brazilian biotype.</title>
        <authorList>
            <person name="Quecine M.C."/>
            <person name="Pachon D.M.R."/>
            <person name="Bonatelli M.L."/>
            <person name="Correr F.H."/>
            <person name="Franceschini L.M."/>
            <person name="Leite T.F."/>
            <person name="Margarido G.R.A."/>
            <person name="Almeida C.A."/>
            <person name="Ferrarezi J.A."/>
            <person name="Labate C.A."/>
        </authorList>
    </citation>
    <scope>NUCLEOTIDE SEQUENCE</scope>
    <source>
        <strain evidence="17">MF-1</strain>
    </source>
</reference>
<evidence type="ECO:0000256" key="13">
    <source>
        <dbReference type="ARBA" id="ARBA00048173"/>
    </source>
</evidence>
<keyword evidence="8" id="KW-0694">RNA-binding</keyword>